<evidence type="ECO:0000256" key="5">
    <source>
        <dbReference type="SAM" id="MobiDB-lite"/>
    </source>
</evidence>
<dbReference type="SUPFAM" id="SSF50978">
    <property type="entry name" value="WD40 repeat-like"/>
    <property type="match status" value="1"/>
</dbReference>
<accession>A0A8S1HHK6</accession>
<feature type="repeat" description="WD" evidence="4">
    <location>
        <begin position="475"/>
        <end position="517"/>
    </location>
</feature>
<sequence length="698" mass="78245">MTATCQHMCPPSEVSFRNENRLIHQLEATTSTASGKRSNFVGDPAKMVKEYTRSAADTNHSKSSLLRPFSVLKRTIEYLTKLYDDLESTETFPSAFSFVSDRLRAVRQDMVMQRMPAGESVELLQLMIPFYLTSDYRCKTSRCVTYEWKLHATQIEECLCRWAEQVRQLPRESPIIDENVLMCFILRQAQKSTAIQELKEALKVISIGFKHPTAKLPLSMLSQWLGLDPEQASPKKSRTKVKLDEADLKKLIEGGDQETSDQDSDDEKQEGDEGEEKARRWEKCALFGIFDHFQKKGLRGAGAEVEDEKMEEGGDTDEQYLKEYDDDHKEDNERGMRGIAMYTSNQQDPYVTEHVDSDEEEEADEIHVRPDDNMVAVAKIHRDEYTLEVYVYNEKDGDWYCHHDHILDAPPLCLEHIEHDPGNDETGKGNLVAVGTMKSEIHIWDLDIMNSVTPVVTLGKGAASKSSRKKRDCSAQGHSDAVISLSWNRLTSHVLASGGADQQVVLWDLDEAKAAQIFGARGGEVQSISWHPNESTFLLLGTMKGLVQVLDCRETNGTPSAEWKFGGQVEKVIWNHFNPFTAFVTTDDGHLRYLDMRKPGEAIFDATAHEGAIGGISLSAKTRGLLATAGEDQMLNVWKADETSLTKVHSEKLSIGPLHCLQFNPDVATVVSVGGSASDLIRVMDLSKYEPVVSAFSQ</sequence>
<dbReference type="OrthoDB" id="270624at2759"/>
<organism evidence="7 8">
    <name type="scientific">Caenorhabditis auriculariae</name>
    <dbReference type="NCBI Taxonomy" id="2777116"/>
    <lineage>
        <taxon>Eukaryota</taxon>
        <taxon>Metazoa</taxon>
        <taxon>Ecdysozoa</taxon>
        <taxon>Nematoda</taxon>
        <taxon>Chromadorea</taxon>
        <taxon>Rhabditida</taxon>
        <taxon>Rhabditina</taxon>
        <taxon>Rhabditomorpha</taxon>
        <taxon>Rhabditoidea</taxon>
        <taxon>Rhabditidae</taxon>
        <taxon>Peloderinae</taxon>
        <taxon>Caenorhabditis</taxon>
    </lineage>
</organism>
<feature type="repeat" description="WD" evidence="4">
    <location>
        <begin position="606"/>
        <end position="648"/>
    </location>
</feature>
<dbReference type="Proteomes" id="UP000835052">
    <property type="component" value="Unassembled WGS sequence"/>
</dbReference>
<keyword evidence="3" id="KW-0677">Repeat</keyword>
<dbReference type="AlphaFoldDB" id="A0A8S1HHK6"/>
<evidence type="ECO:0000256" key="3">
    <source>
        <dbReference type="ARBA" id="ARBA00022737"/>
    </source>
</evidence>
<evidence type="ECO:0000256" key="2">
    <source>
        <dbReference type="ARBA" id="ARBA00022574"/>
    </source>
</evidence>
<evidence type="ECO:0000259" key="6">
    <source>
        <dbReference type="Pfam" id="PF03399"/>
    </source>
</evidence>
<gene>
    <name evidence="7" type="ORF">CAUJ_LOCUS11358</name>
</gene>
<comment type="caution">
    <text evidence="7">The sequence shown here is derived from an EMBL/GenBank/DDBJ whole genome shotgun (WGS) entry which is preliminary data.</text>
</comment>
<dbReference type="PROSITE" id="PS00678">
    <property type="entry name" value="WD_REPEATS_1"/>
    <property type="match status" value="1"/>
</dbReference>
<feature type="compositionally biased region" description="Acidic residues" evidence="5">
    <location>
        <begin position="255"/>
        <end position="275"/>
    </location>
</feature>
<name>A0A8S1HHK6_9PELO</name>
<dbReference type="PROSITE" id="PS50294">
    <property type="entry name" value="WD_REPEATS_REGION"/>
    <property type="match status" value="1"/>
</dbReference>
<dbReference type="PROSITE" id="PS50082">
    <property type="entry name" value="WD_REPEATS_2"/>
    <property type="match status" value="2"/>
</dbReference>
<dbReference type="Gene3D" id="2.130.10.10">
    <property type="entry name" value="YVTN repeat-like/Quinoprotein amine dehydrogenase"/>
    <property type="match status" value="1"/>
</dbReference>
<keyword evidence="1" id="KW-0597">Phosphoprotein</keyword>
<keyword evidence="8" id="KW-1185">Reference proteome</keyword>
<evidence type="ECO:0000313" key="8">
    <source>
        <dbReference type="Proteomes" id="UP000835052"/>
    </source>
</evidence>
<protein>
    <recommendedName>
        <fullName evidence="6">SAC3/GANP/THP3 conserved domain-containing protein</fullName>
    </recommendedName>
</protein>
<dbReference type="InterPro" id="IPR005062">
    <property type="entry name" value="SAC3/GANP/THP3_conserved"/>
</dbReference>
<dbReference type="SMART" id="SM00320">
    <property type="entry name" value="WD40"/>
    <property type="match status" value="5"/>
</dbReference>
<dbReference type="InterPro" id="IPR001680">
    <property type="entry name" value="WD40_rpt"/>
</dbReference>
<dbReference type="Gene3D" id="1.25.40.990">
    <property type="match status" value="1"/>
</dbReference>
<feature type="domain" description="SAC3/GANP/THP3 conserved" evidence="6">
    <location>
        <begin position="8"/>
        <end position="160"/>
    </location>
</feature>
<dbReference type="Pfam" id="PF03399">
    <property type="entry name" value="SAC3_GANP"/>
    <property type="match status" value="1"/>
</dbReference>
<dbReference type="PANTHER" id="PTHR14091">
    <property type="entry name" value="PERIODIC TRYPTOPHAN PROTEIN 1"/>
    <property type="match status" value="1"/>
</dbReference>
<keyword evidence="2 4" id="KW-0853">WD repeat</keyword>
<dbReference type="PANTHER" id="PTHR14091:SF0">
    <property type="entry name" value="PERIODIC TRYPTOPHAN PROTEIN 1 HOMOLOG"/>
    <property type="match status" value="1"/>
</dbReference>
<proteinExistence type="predicted"/>
<reference evidence="7" key="1">
    <citation type="submission" date="2020-10" db="EMBL/GenBank/DDBJ databases">
        <authorList>
            <person name="Kikuchi T."/>
        </authorList>
    </citation>
    <scope>NUCLEOTIDE SEQUENCE</scope>
    <source>
        <strain evidence="7">NKZ352</strain>
    </source>
</reference>
<dbReference type="InterPro" id="IPR036322">
    <property type="entry name" value="WD40_repeat_dom_sf"/>
</dbReference>
<dbReference type="EMBL" id="CAJGYM010000055">
    <property type="protein sequence ID" value="CAD6195439.1"/>
    <property type="molecule type" value="Genomic_DNA"/>
</dbReference>
<evidence type="ECO:0000313" key="7">
    <source>
        <dbReference type="EMBL" id="CAD6195439.1"/>
    </source>
</evidence>
<dbReference type="InterPro" id="IPR015943">
    <property type="entry name" value="WD40/YVTN_repeat-like_dom_sf"/>
</dbReference>
<dbReference type="GO" id="GO:0006364">
    <property type="term" value="P:rRNA processing"/>
    <property type="evidence" value="ECO:0007669"/>
    <property type="project" value="InterPro"/>
</dbReference>
<dbReference type="InterPro" id="IPR019775">
    <property type="entry name" value="WD40_repeat_CS"/>
</dbReference>
<dbReference type="GO" id="GO:0005634">
    <property type="term" value="C:nucleus"/>
    <property type="evidence" value="ECO:0007669"/>
    <property type="project" value="TreeGrafter"/>
</dbReference>
<evidence type="ECO:0000256" key="4">
    <source>
        <dbReference type="PROSITE-ProRule" id="PRU00221"/>
    </source>
</evidence>
<feature type="region of interest" description="Disordered" evidence="5">
    <location>
        <begin position="247"/>
        <end position="278"/>
    </location>
</feature>
<dbReference type="InterPro" id="IPR044285">
    <property type="entry name" value="PWP1"/>
</dbReference>
<evidence type="ECO:0000256" key="1">
    <source>
        <dbReference type="ARBA" id="ARBA00022553"/>
    </source>
</evidence>
<dbReference type="FunFam" id="2.130.10.10:FF:001737">
    <property type="entry name" value="Chromosome 1, whole genome shotgun sequence"/>
    <property type="match status" value="1"/>
</dbReference>
<dbReference type="Pfam" id="PF00400">
    <property type="entry name" value="WD40"/>
    <property type="match status" value="1"/>
</dbReference>